<evidence type="ECO:0008006" key="3">
    <source>
        <dbReference type="Google" id="ProtNLM"/>
    </source>
</evidence>
<dbReference type="Proteomes" id="UP000298458">
    <property type="component" value="Unassembled WGS sequence"/>
</dbReference>
<proteinExistence type="predicted"/>
<organism evidence="1 2">
    <name type="scientific">Leptospira fletcheri</name>
    <dbReference type="NCBI Taxonomy" id="2484981"/>
    <lineage>
        <taxon>Bacteria</taxon>
        <taxon>Pseudomonadati</taxon>
        <taxon>Spirochaetota</taxon>
        <taxon>Spirochaetia</taxon>
        <taxon>Leptospirales</taxon>
        <taxon>Leptospiraceae</taxon>
        <taxon>Leptospira</taxon>
    </lineage>
</organism>
<keyword evidence="2" id="KW-1185">Reference proteome</keyword>
<sequence length="183" mass="20444">MTVRRFQSSTLLQLAGLFAVFLLSLSCSARPESLAEPVIEQTTLRSSPVCIFSWFCSPGRSGALNFKGVLNNRTGEKPLFLEYYVSSFEESFPIGVSLKLDQTWHNLRKVTTDYGETLRLVSILPPEVADKIMAAKEIEFSFSSREHTVTKSLGSGDSENLKQQLKELKTRLDAQAKLSIANY</sequence>
<evidence type="ECO:0000313" key="2">
    <source>
        <dbReference type="Proteomes" id="UP000298458"/>
    </source>
</evidence>
<dbReference type="EMBL" id="RQET01000001">
    <property type="protein sequence ID" value="TGK14161.1"/>
    <property type="molecule type" value="Genomic_DNA"/>
</dbReference>
<protein>
    <recommendedName>
        <fullName evidence="3">Lipoprotein</fullName>
    </recommendedName>
</protein>
<name>A0A4R9GLB4_9LEPT</name>
<dbReference type="OrthoDB" id="343656at2"/>
<gene>
    <name evidence="1" type="ORF">EHO60_00820</name>
</gene>
<reference evidence="1" key="1">
    <citation type="journal article" date="2019" name="PLoS Negl. Trop. Dis.">
        <title>Revisiting the worldwide diversity of Leptospira species in the environment.</title>
        <authorList>
            <person name="Vincent A.T."/>
            <person name="Schiettekatte O."/>
            <person name="Bourhy P."/>
            <person name="Veyrier F.J."/>
            <person name="Picardeau M."/>
        </authorList>
    </citation>
    <scope>NUCLEOTIDE SEQUENCE [LARGE SCALE GENOMIC DNA]</scope>
    <source>
        <strain evidence="1">SSW15</strain>
    </source>
</reference>
<evidence type="ECO:0000313" key="1">
    <source>
        <dbReference type="EMBL" id="TGK14161.1"/>
    </source>
</evidence>
<dbReference type="AlphaFoldDB" id="A0A4R9GLB4"/>
<accession>A0A4R9GLB4</accession>
<comment type="caution">
    <text evidence="1">The sequence shown here is derived from an EMBL/GenBank/DDBJ whole genome shotgun (WGS) entry which is preliminary data.</text>
</comment>
<dbReference type="PROSITE" id="PS51257">
    <property type="entry name" value="PROKAR_LIPOPROTEIN"/>
    <property type="match status" value="1"/>
</dbReference>